<comment type="caution">
    <text evidence="2">The sequence shown here is derived from an EMBL/GenBank/DDBJ whole genome shotgun (WGS) entry which is preliminary data.</text>
</comment>
<dbReference type="STRING" id="2512241.A0A553HUZ2"/>
<keyword evidence="1" id="KW-1133">Transmembrane helix</keyword>
<organism evidence="2 3">
    <name type="scientific">Xylaria flabelliformis</name>
    <dbReference type="NCBI Taxonomy" id="2512241"/>
    <lineage>
        <taxon>Eukaryota</taxon>
        <taxon>Fungi</taxon>
        <taxon>Dikarya</taxon>
        <taxon>Ascomycota</taxon>
        <taxon>Pezizomycotina</taxon>
        <taxon>Sordariomycetes</taxon>
        <taxon>Xylariomycetidae</taxon>
        <taxon>Xylariales</taxon>
        <taxon>Xylariaceae</taxon>
        <taxon>Xylaria</taxon>
    </lineage>
</organism>
<gene>
    <name evidence="2" type="ORF">FHL15_007324</name>
</gene>
<protein>
    <submittedName>
        <fullName evidence="2">Uncharacterized protein</fullName>
    </submittedName>
</protein>
<dbReference type="Proteomes" id="UP000319160">
    <property type="component" value="Unassembled WGS sequence"/>
</dbReference>
<sequence>MDDYLFDANVRGCRVVLEKTHYLEIFNYSDPSFNTSEDHPLTPDEFENFLERRGAFEPPKLRNGVQLLDGMRLVVQRNAEHNDTFSPNYISLTHEQYKSMVRKLHLPFRAVEGGSLVGPAFWCEYDQDENDPHLQIIFRKSDVRKKGKTRGWEIMLSYSFNTAITTGFVKGTASSDINEALTHLMSCHNEVGHPMLLPIIILSHDLLKTDIRQRDARDWLRRLENAITMRREIDEKEEYTDFDVDTINRDLVECHSQVLWKRPQAYQEIVKEMKAAMDKFKNGVRLEKNTQKMKALQSSMGSRLEFYRVKLTGQEHYIHTTLERLHIQRQALYNIITQKESKLNLEMAAQQRRLAHASKRDSTAMKTLSLLGAIFLPGTFLSSVFSMTFFNFNVRKSTNPLPSLLSFNYKRQTQKLIITIFPLAENAEVSQELWIYFVITIPLTLAIVGTWWALDRRREKRYAVEDLDIEQGIERMETEILAIMRKKTMNKASTWGSGAKSLSAASKTHHHSLFHPSEKL</sequence>
<name>A0A553HUZ2_9PEZI</name>
<dbReference type="Gene3D" id="1.20.58.340">
    <property type="entry name" value="Magnesium transport protein CorA, transmembrane region"/>
    <property type="match status" value="1"/>
</dbReference>
<feature type="transmembrane region" description="Helical" evidence="1">
    <location>
        <begin position="433"/>
        <end position="454"/>
    </location>
</feature>
<accession>A0A553HUZ2</accession>
<evidence type="ECO:0000313" key="3">
    <source>
        <dbReference type="Proteomes" id="UP000319160"/>
    </source>
</evidence>
<proteinExistence type="predicted"/>
<keyword evidence="3" id="KW-1185">Reference proteome</keyword>
<dbReference type="AlphaFoldDB" id="A0A553HUZ2"/>
<dbReference type="EMBL" id="VFLP01000042">
    <property type="protein sequence ID" value="TRX91771.1"/>
    <property type="molecule type" value="Genomic_DNA"/>
</dbReference>
<reference evidence="3" key="1">
    <citation type="submission" date="2019-06" db="EMBL/GenBank/DDBJ databases">
        <title>Draft genome sequence of the griseofulvin-producing fungus Xylaria cubensis strain G536.</title>
        <authorList>
            <person name="Mead M.E."/>
            <person name="Raja H.A."/>
            <person name="Steenwyk J.L."/>
            <person name="Knowles S.L."/>
            <person name="Oberlies N.H."/>
            <person name="Rokas A."/>
        </authorList>
    </citation>
    <scope>NUCLEOTIDE SEQUENCE [LARGE SCALE GENOMIC DNA]</scope>
    <source>
        <strain evidence="3">G536</strain>
    </source>
</reference>
<evidence type="ECO:0000313" key="2">
    <source>
        <dbReference type="EMBL" id="TRX91771.1"/>
    </source>
</evidence>
<evidence type="ECO:0000256" key="1">
    <source>
        <dbReference type="SAM" id="Phobius"/>
    </source>
</evidence>
<keyword evidence="1" id="KW-0472">Membrane</keyword>
<feature type="transmembrane region" description="Helical" evidence="1">
    <location>
        <begin position="368"/>
        <end position="392"/>
    </location>
</feature>
<dbReference type="OrthoDB" id="2830640at2759"/>
<keyword evidence="1" id="KW-0812">Transmembrane</keyword>